<keyword evidence="2" id="KW-1185">Reference proteome</keyword>
<proteinExistence type="predicted"/>
<sequence>MGRKKATGDEPTPENPKILNIKPWDIMACPDSATFIVIGNPGSGKTTFAQLFAYYHRSKYPVGSVCSGTSDESGDFQGIFPPLYISSKWNEDRELKYIARQKKAKKDKSCKNPLSIHIIDDCSDNVSIYRQPVVNAYFKLGSRHWANAVFFLGHGAIELTPGSRKCGSFFVIFYEPSPIEREKIWKNFGGILGTYSEFCEIMDQVCAVPYRCMIIDNRTMKKDIEDKLFYFDVTPCPKFKFGCKAYRKHSKIRNNPNYEPPVV</sequence>
<reference evidence="1 2" key="1">
    <citation type="journal article" date="2014" name="Arch. Virol.">
        <title>Complete genome sequence of Tunisvirus, a new member of the proposed family Marseilleviridae.</title>
        <authorList>
            <person name="Aherfi S."/>
            <person name="Boughalmi M."/>
            <person name="Pagnier I."/>
            <person name="Fournous G."/>
            <person name="La Scola B."/>
            <person name="Raoult D."/>
            <person name="Colson P."/>
        </authorList>
    </citation>
    <scope>NUCLEOTIDE SEQUENCE [LARGE SCALE GENOMIC DNA]</scope>
    <source>
        <strain evidence="1 2">U484</strain>
    </source>
</reference>
<name>V9SDJ0_9VIRU</name>
<dbReference type="Gene3D" id="3.40.50.300">
    <property type="entry name" value="P-loop containing nucleotide triphosphate hydrolases"/>
    <property type="match status" value="1"/>
</dbReference>
<evidence type="ECO:0000313" key="2">
    <source>
        <dbReference type="Proteomes" id="UP000232615"/>
    </source>
</evidence>
<evidence type="ECO:0000313" key="1">
    <source>
        <dbReference type="EMBL" id="AHC54780.1"/>
    </source>
</evidence>
<dbReference type="SUPFAM" id="SSF52540">
    <property type="entry name" value="P-loop containing nucleoside triphosphate hydrolases"/>
    <property type="match status" value="1"/>
</dbReference>
<gene>
    <name evidence="1" type="ORF">TNS_ORF62</name>
</gene>
<dbReference type="Proteomes" id="UP000232615">
    <property type="component" value="Segment"/>
</dbReference>
<dbReference type="EMBL" id="KF483846">
    <property type="protein sequence ID" value="AHC54780.1"/>
    <property type="molecule type" value="Genomic_DNA"/>
</dbReference>
<protein>
    <submittedName>
        <fullName evidence="1">Putative A32-like packaging ATPase</fullName>
    </submittedName>
</protein>
<dbReference type="InterPro" id="IPR027417">
    <property type="entry name" value="P-loop_NTPase"/>
</dbReference>
<accession>V9SDJ0</accession>
<organism evidence="1 2">
    <name type="scientific">Tunisvirus fontaine2</name>
    <dbReference type="NCBI Taxonomy" id="1421067"/>
    <lineage>
        <taxon>Viruses</taxon>
        <taxon>Varidnaviria</taxon>
        <taxon>Bamfordvirae</taxon>
        <taxon>Nucleocytoviricota</taxon>
        <taxon>Megaviricetes</taxon>
        <taxon>Pimascovirales</taxon>
        <taxon>Pimascovirales incertae sedis</taxon>
        <taxon>Marseilleviridae</taxon>
        <taxon>Losannavirus</taxon>
        <taxon>Losannavirus tunisense</taxon>
    </lineage>
</organism>